<dbReference type="FunFam" id="1.10.8.270:FF:000031">
    <property type="entry name" value="TBC1 domain family member 5"/>
    <property type="match status" value="1"/>
</dbReference>
<name>A0A1X6N885_9APHY</name>
<feature type="region of interest" description="Disordered" evidence="2">
    <location>
        <begin position="617"/>
        <end position="638"/>
    </location>
</feature>
<dbReference type="GeneID" id="36328492"/>
<proteinExistence type="predicted"/>
<dbReference type="AlphaFoldDB" id="A0A1X6N885"/>
<dbReference type="InterPro" id="IPR000195">
    <property type="entry name" value="Rab-GAP-TBC_dom"/>
</dbReference>
<evidence type="ECO:0000256" key="1">
    <source>
        <dbReference type="ARBA" id="ARBA00022468"/>
    </source>
</evidence>
<dbReference type="Gene3D" id="1.10.8.270">
    <property type="entry name" value="putative rabgap domain of human tbc1 domain family member 14 like domains"/>
    <property type="match status" value="1"/>
</dbReference>
<dbReference type="PROSITE" id="PS50086">
    <property type="entry name" value="TBC_RABGAP"/>
    <property type="match status" value="1"/>
</dbReference>
<feature type="compositionally biased region" description="Polar residues" evidence="2">
    <location>
        <begin position="444"/>
        <end position="469"/>
    </location>
</feature>
<organism evidence="4 5">
    <name type="scientific">Postia placenta MAD-698-R-SB12</name>
    <dbReference type="NCBI Taxonomy" id="670580"/>
    <lineage>
        <taxon>Eukaryota</taxon>
        <taxon>Fungi</taxon>
        <taxon>Dikarya</taxon>
        <taxon>Basidiomycota</taxon>
        <taxon>Agaricomycotina</taxon>
        <taxon>Agaricomycetes</taxon>
        <taxon>Polyporales</taxon>
        <taxon>Adustoporiaceae</taxon>
        <taxon>Rhodonia</taxon>
    </lineage>
</organism>
<dbReference type="FunFam" id="1.10.472.80:FF:000038">
    <property type="entry name" value="TBC1 domain family member 5"/>
    <property type="match status" value="1"/>
</dbReference>
<dbReference type="STRING" id="670580.A0A1X6N885"/>
<dbReference type="OrthoDB" id="27140at2759"/>
<dbReference type="GO" id="GO:0005096">
    <property type="term" value="F:GTPase activator activity"/>
    <property type="evidence" value="ECO:0007669"/>
    <property type="project" value="UniProtKB-KW"/>
</dbReference>
<protein>
    <recommendedName>
        <fullName evidence="3">Rab-GAP TBC domain-containing protein</fullName>
    </recommendedName>
</protein>
<accession>A0A1X6N885</accession>
<dbReference type="RefSeq" id="XP_024341625.1">
    <property type="nucleotide sequence ID" value="XM_024483543.1"/>
</dbReference>
<feature type="region of interest" description="Disordered" evidence="2">
    <location>
        <begin position="420"/>
        <end position="469"/>
    </location>
</feature>
<dbReference type="InterPro" id="IPR035969">
    <property type="entry name" value="Rab-GAP_TBC_sf"/>
</dbReference>
<dbReference type="Proteomes" id="UP000194127">
    <property type="component" value="Unassembled WGS sequence"/>
</dbReference>
<dbReference type="EMBL" id="KZ110593">
    <property type="protein sequence ID" value="OSX64831.1"/>
    <property type="molecule type" value="Genomic_DNA"/>
</dbReference>
<reference evidence="4 5" key="1">
    <citation type="submission" date="2017-04" db="EMBL/GenBank/DDBJ databases">
        <title>Genome Sequence of the Model Brown-Rot Fungus Postia placenta SB12.</title>
        <authorList>
            <consortium name="DOE Joint Genome Institute"/>
            <person name="Gaskell J."/>
            <person name="Kersten P."/>
            <person name="Larrondo L.F."/>
            <person name="Canessa P."/>
            <person name="Martinez D."/>
            <person name="Hibbett D."/>
            <person name="Schmoll M."/>
            <person name="Kubicek C.P."/>
            <person name="Martinez A.T."/>
            <person name="Yadav J."/>
            <person name="Master E."/>
            <person name="Magnuson J.K."/>
            <person name="James T."/>
            <person name="Yaver D."/>
            <person name="Berka R."/>
            <person name="Labutti K."/>
            <person name="Lipzen A."/>
            <person name="Aerts A."/>
            <person name="Barry K."/>
            <person name="Henrissat B."/>
            <person name="Blanchette R."/>
            <person name="Grigoriev I."/>
            <person name="Cullen D."/>
        </authorList>
    </citation>
    <scope>NUCLEOTIDE SEQUENCE [LARGE SCALE GENOMIC DNA]</scope>
    <source>
        <strain evidence="4 5">MAD-698-R-SB12</strain>
    </source>
</reference>
<dbReference type="SMART" id="SM00164">
    <property type="entry name" value="TBC"/>
    <property type="match status" value="1"/>
</dbReference>
<keyword evidence="1" id="KW-0343">GTPase activation</keyword>
<feature type="compositionally biased region" description="Basic and acidic residues" evidence="2">
    <location>
        <begin position="617"/>
        <end position="626"/>
    </location>
</feature>
<evidence type="ECO:0000259" key="3">
    <source>
        <dbReference type="PROSITE" id="PS50086"/>
    </source>
</evidence>
<evidence type="ECO:0000313" key="5">
    <source>
        <dbReference type="Proteomes" id="UP000194127"/>
    </source>
</evidence>
<dbReference type="Pfam" id="PF00566">
    <property type="entry name" value="RabGAP-TBC"/>
    <property type="match status" value="2"/>
</dbReference>
<dbReference type="PANTHER" id="PTHR22957:SF337">
    <property type="entry name" value="TBC1 DOMAIN FAMILY MEMBER 5"/>
    <property type="match status" value="1"/>
</dbReference>
<dbReference type="SUPFAM" id="SSF47923">
    <property type="entry name" value="Ypt/Rab-GAP domain of gyp1p"/>
    <property type="match status" value="2"/>
</dbReference>
<sequence length="638" mass="71820">YDYLFNSSLSLSKIKDAALGGRLFRAVEDVPGVAGRSLAWKLFLVQGEPLQNGTDVISVSPLEALRVVRKEYAALLMEKMRAPDGSYEEGLVIPGTGASPPKVEQLRQDLEKNNPLSLDDQNPWTEWFANVELRRTILQDVERTFPDIGYFRDTEVQVQLTNILFVYSVMHPDVGYRQGMHELLASLYYATDFDSVDEDSSSLDDAAVKEFCSRAWVAADAWALFASVMRGVERWYEWQEPRTVVEKTPLASHVQLKVSSGSAGVKPYVAPIVGACNRIQSVLLKSVDPELWKSMQSAGIEPQIYGIRWLRLLFTREFDMHDSMVLWDGLFACDPTFDLAEWICVAMLIRIRNKLVPSDYSGQLTLLLRYPSPPSLQSGVDAPTVHHATLLLRQALTLQMSPSPTTGVSIIHENRNLLDIPMEVPEPPPPPPRRRPIAGERNRSFTITASKGVPSGSNTHTHSRQQSTPMGLPELFARGLLERGESLQGINKTVMNAVSELKRNLPDIATHLSRLPISPQTAYAAYPLVDERPPAERPPWEPRSRFEVEREAADMRASQRRLGDSVGWIVDTLLLDEESPENEEQLKIIRSRKREALECLAYVRDVLKGSVTEVEDERLVGEEERKRRQSLQEEEAAE</sequence>
<keyword evidence="5" id="KW-1185">Reference proteome</keyword>
<evidence type="ECO:0000256" key="2">
    <source>
        <dbReference type="SAM" id="MobiDB-lite"/>
    </source>
</evidence>
<feature type="domain" description="Rab-GAP TBC" evidence="3">
    <location>
        <begin position="117"/>
        <end position="334"/>
    </location>
</feature>
<evidence type="ECO:0000313" key="4">
    <source>
        <dbReference type="EMBL" id="OSX64831.1"/>
    </source>
</evidence>
<gene>
    <name evidence="4" type="ORF">POSPLADRAFT_1123881</name>
</gene>
<feature type="non-terminal residue" evidence="4">
    <location>
        <position position="1"/>
    </location>
</feature>
<dbReference type="PANTHER" id="PTHR22957">
    <property type="entry name" value="TBC1 DOMAIN FAMILY MEMBER GTPASE-ACTIVATING PROTEIN"/>
    <property type="match status" value="1"/>
</dbReference>
<dbReference type="Gene3D" id="1.10.472.80">
    <property type="entry name" value="Ypt/Rab-GAP domain of gyp1p, domain 3"/>
    <property type="match status" value="1"/>
</dbReference>
<feature type="non-terminal residue" evidence="4">
    <location>
        <position position="638"/>
    </location>
</feature>